<dbReference type="PROSITE" id="PS51987">
    <property type="entry name" value="GS_CATALYTIC"/>
    <property type="match status" value="1"/>
</dbReference>
<dbReference type="Gene3D" id="1.20.120.1560">
    <property type="match status" value="1"/>
</dbReference>
<evidence type="ECO:0000259" key="3">
    <source>
        <dbReference type="PROSITE" id="PS51986"/>
    </source>
</evidence>
<comment type="similarity">
    <text evidence="1 2">Belongs to the glutamine synthetase family.</text>
</comment>
<organism evidence="5 6">
    <name type="scientific">Draconibacterium aestuarii</name>
    <dbReference type="NCBI Taxonomy" id="2998507"/>
    <lineage>
        <taxon>Bacteria</taxon>
        <taxon>Pseudomonadati</taxon>
        <taxon>Bacteroidota</taxon>
        <taxon>Bacteroidia</taxon>
        <taxon>Marinilabiliales</taxon>
        <taxon>Prolixibacteraceae</taxon>
        <taxon>Draconibacterium</taxon>
    </lineage>
</organism>
<dbReference type="GO" id="GO:0006542">
    <property type="term" value="P:glutamine biosynthetic process"/>
    <property type="evidence" value="ECO:0007669"/>
    <property type="project" value="InterPro"/>
</dbReference>
<dbReference type="Proteomes" id="UP001145087">
    <property type="component" value="Unassembled WGS sequence"/>
</dbReference>
<dbReference type="Gene3D" id="3.30.590.10">
    <property type="entry name" value="Glutamine synthetase/guanido kinase, catalytic domain"/>
    <property type="match status" value="1"/>
</dbReference>
<comment type="caution">
    <text evidence="5">The sequence shown here is derived from an EMBL/GenBank/DDBJ whole genome shotgun (WGS) entry which is preliminary data.</text>
</comment>
<protein>
    <submittedName>
        <fullName evidence="5">Glutamine synthetase III</fullName>
    </submittedName>
</protein>
<dbReference type="AlphaFoldDB" id="A0A9X3F4H5"/>
<dbReference type="InterPro" id="IPR014746">
    <property type="entry name" value="Gln_synth/guanido_kin_cat_dom"/>
</dbReference>
<dbReference type="InterPro" id="IPR008147">
    <property type="entry name" value="Gln_synt_N"/>
</dbReference>
<dbReference type="RefSeq" id="WP_343331150.1">
    <property type="nucleotide sequence ID" value="NZ_JAPOHD010000002.1"/>
</dbReference>
<name>A0A9X3F4H5_9BACT</name>
<evidence type="ECO:0000256" key="1">
    <source>
        <dbReference type="PROSITE-ProRule" id="PRU01330"/>
    </source>
</evidence>
<dbReference type="InterPro" id="IPR022147">
    <property type="entry name" value="GSIII_N"/>
</dbReference>
<dbReference type="PROSITE" id="PS51986">
    <property type="entry name" value="GS_BETA_GRASP"/>
    <property type="match status" value="1"/>
</dbReference>
<accession>A0A9X3F4H5</accession>
<dbReference type="GO" id="GO:0004356">
    <property type="term" value="F:glutamine synthetase activity"/>
    <property type="evidence" value="ECO:0007669"/>
    <property type="project" value="InterPro"/>
</dbReference>
<reference evidence="5" key="1">
    <citation type="submission" date="2022-11" db="EMBL/GenBank/DDBJ databases">
        <title>Marilongibacter aestuarii gen. nov., sp. nov., isolated from tidal flat sediment.</title>
        <authorList>
            <person name="Jiayan W."/>
        </authorList>
    </citation>
    <scope>NUCLEOTIDE SEQUENCE</scope>
    <source>
        <strain evidence="5">Z1-6</strain>
    </source>
</reference>
<dbReference type="PROSITE" id="PS00181">
    <property type="entry name" value="GLNA_ATP"/>
    <property type="match status" value="1"/>
</dbReference>
<dbReference type="Pfam" id="PF00120">
    <property type="entry name" value="Gln-synt_C"/>
    <property type="match status" value="1"/>
</dbReference>
<sequence length="729" mass="82654">MAQFRFKALEEVLNRIPDEFIREENLVSDYYGMMVFDKAKMKKYLSREAYKAVTDAIEKGTIVDRKMADQVAQGMKAWAIENGATHYTHWFHPLTDGTAEKHDAFIVHGADGGVIESFSGNLLSQQEPDASSFPSGGIRQTFEARGYTAWDPTSPAFISETTLTIPTIFISFTGEALDYKTPLLRALNVVNKAATDVCHYFDKNVTSVQANLGWEQEYFLIDEALYMARPDLVLTGRTLMGHSSSKDQQLDDHYFSSIPTRANRFMQDVENEAYKLGIPVKTRHNEVAPNQFEFAPIYEEANLANDHNQLMMDIMQKIARRHKFRILFHEKPFAGINGSGKHNNWSLETNTGVNVYKPGKNPKSNLQFLTFVINTLQAVYEGQDLLRASILTASNSHRLGANEAPPSILSVFLGTEVSKMLDLMEEAVVDRKMTPDEKTALKLNIGRIPEIILDNTDRNRTSPFAFTGNRFEFRAVGSTANNASALIVLNTLVASQLKKFKVAVDKLIEKDVKKDEAIFQVLKGLIISSKPIRFNGDGYSEEWVKEAAKRGLTNVRNVPESLAAYMRPESKELFETLGIFNESELRGRVEVEYEKFIMKIQIESRVLADIAINHIVPTAVEYQTMLLENVKNLKAVFSEKEFNSLAEGRLELIREVGKHVSVIKLKRKEMTNARAEANVIEDLIEKAKAYDSTVRPFLEEIRGHIDKLELIVDNEKWPLPKYRELLFVR</sequence>
<evidence type="ECO:0000259" key="4">
    <source>
        <dbReference type="PROSITE" id="PS51987"/>
    </source>
</evidence>
<gene>
    <name evidence="5" type="ORF">OU798_00560</name>
</gene>
<dbReference type="EMBL" id="JAPOHD010000002">
    <property type="protein sequence ID" value="MCY1718811.1"/>
    <property type="molecule type" value="Genomic_DNA"/>
</dbReference>
<dbReference type="PANTHER" id="PTHR42974">
    <property type="entry name" value="GLUTAMINE SYNTHETASE"/>
    <property type="match status" value="1"/>
</dbReference>
<dbReference type="PANTHER" id="PTHR42974:SF1">
    <property type="entry name" value="TYPE-3 GLUTAMINE SYNTHETASE"/>
    <property type="match status" value="1"/>
</dbReference>
<evidence type="ECO:0000313" key="5">
    <source>
        <dbReference type="EMBL" id="MCY1718811.1"/>
    </source>
</evidence>
<dbReference type="Pfam" id="PF12437">
    <property type="entry name" value="GSIII_N"/>
    <property type="match status" value="1"/>
</dbReference>
<dbReference type="SMART" id="SM01230">
    <property type="entry name" value="Gln-synt_C"/>
    <property type="match status" value="1"/>
</dbReference>
<keyword evidence="6" id="KW-1185">Reference proteome</keyword>
<proteinExistence type="inferred from homology"/>
<dbReference type="InterPro" id="IPR008146">
    <property type="entry name" value="Gln_synth_cat_dom"/>
</dbReference>
<feature type="domain" description="GS catalytic" evidence="4">
    <location>
        <begin position="179"/>
        <end position="615"/>
    </location>
</feature>
<dbReference type="InterPro" id="IPR040577">
    <property type="entry name" value="Gln-synt_C"/>
</dbReference>
<dbReference type="InterPro" id="IPR027303">
    <property type="entry name" value="Gln_synth_gly_rich_site"/>
</dbReference>
<evidence type="ECO:0000313" key="6">
    <source>
        <dbReference type="Proteomes" id="UP001145087"/>
    </source>
</evidence>
<evidence type="ECO:0000256" key="2">
    <source>
        <dbReference type="RuleBase" id="RU000384"/>
    </source>
</evidence>
<dbReference type="InterPro" id="IPR052725">
    <property type="entry name" value="GS_Type-3"/>
</dbReference>
<dbReference type="SUPFAM" id="SSF55931">
    <property type="entry name" value="Glutamine synthetase/guanido kinase"/>
    <property type="match status" value="1"/>
</dbReference>
<dbReference type="Pfam" id="PF18318">
    <property type="entry name" value="Gln-synt_C-ter"/>
    <property type="match status" value="1"/>
</dbReference>
<feature type="domain" description="GS beta-grasp" evidence="3">
    <location>
        <begin position="85"/>
        <end position="174"/>
    </location>
</feature>